<dbReference type="GO" id="GO:0005634">
    <property type="term" value="C:nucleus"/>
    <property type="evidence" value="ECO:0007669"/>
    <property type="project" value="TreeGrafter"/>
</dbReference>
<reference evidence="8" key="2">
    <citation type="submission" date="2025-09" db="UniProtKB">
        <authorList>
            <consortium name="Ensembl"/>
        </authorList>
    </citation>
    <scope>IDENTIFICATION</scope>
</reference>
<keyword evidence="6" id="KW-1133">Transmembrane helix</keyword>
<feature type="transmembrane region" description="Helical" evidence="6">
    <location>
        <begin position="374"/>
        <end position="398"/>
    </location>
</feature>
<evidence type="ECO:0000259" key="7">
    <source>
        <dbReference type="PROSITE" id="PS50011"/>
    </source>
</evidence>
<keyword evidence="6" id="KW-0472">Membrane</keyword>
<keyword evidence="9" id="KW-1185">Reference proteome</keyword>
<dbReference type="InterPro" id="IPR000719">
    <property type="entry name" value="Prot_kinase_dom"/>
</dbReference>
<dbReference type="SUPFAM" id="SSF56112">
    <property type="entry name" value="Protein kinase-like (PK-like)"/>
    <property type="match status" value="1"/>
</dbReference>
<dbReference type="Proteomes" id="UP000265160">
    <property type="component" value="Unplaced"/>
</dbReference>
<dbReference type="PANTHER" id="PTHR24058:SF17">
    <property type="entry name" value="HOMEODOMAIN INTERACTING PROTEIN KINASE, ISOFORM D"/>
    <property type="match status" value="1"/>
</dbReference>
<evidence type="ECO:0000256" key="3">
    <source>
        <dbReference type="ARBA" id="ARBA00022741"/>
    </source>
</evidence>
<organism evidence="8 9">
    <name type="scientific">Maylandia zebra</name>
    <name type="common">zebra mbuna</name>
    <dbReference type="NCBI Taxonomy" id="106582"/>
    <lineage>
        <taxon>Eukaryota</taxon>
        <taxon>Metazoa</taxon>
        <taxon>Chordata</taxon>
        <taxon>Craniata</taxon>
        <taxon>Vertebrata</taxon>
        <taxon>Euteleostomi</taxon>
        <taxon>Actinopterygii</taxon>
        <taxon>Neopterygii</taxon>
        <taxon>Teleostei</taxon>
        <taxon>Neoteleostei</taxon>
        <taxon>Acanthomorphata</taxon>
        <taxon>Ovalentaria</taxon>
        <taxon>Cichlomorphae</taxon>
        <taxon>Cichliformes</taxon>
        <taxon>Cichlidae</taxon>
        <taxon>African cichlids</taxon>
        <taxon>Pseudocrenilabrinae</taxon>
        <taxon>Haplochromini</taxon>
        <taxon>Maylandia</taxon>
        <taxon>Maylandia zebra complex</taxon>
    </lineage>
</organism>
<protein>
    <recommendedName>
        <fullName evidence="7">Protein kinase domain-containing protein</fullName>
    </recommendedName>
</protein>
<evidence type="ECO:0000256" key="6">
    <source>
        <dbReference type="SAM" id="Phobius"/>
    </source>
</evidence>
<evidence type="ECO:0000256" key="4">
    <source>
        <dbReference type="ARBA" id="ARBA00022777"/>
    </source>
</evidence>
<keyword evidence="3" id="KW-0547">Nucleotide-binding</keyword>
<dbReference type="Ensembl" id="ENSMZET00005030291.1">
    <property type="protein sequence ID" value="ENSMZEP00005029368.1"/>
    <property type="gene ID" value="ENSMZEG00005021905.1"/>
</dbReference>
<dbReference type="InterPro" id="IPR050494">
    <property type="entry name" value="Ser_Thr_dual-spec_kinase"/>
</dbReference>
<reference evidence="8" key="1">
    <citation type="submission" date="2025-08" db="UniProtKB">
        <authorList>
            <consortium name="Ensembl"/>
        </authorList>
    </citation>
    <scope>IDENTIFICATION</scope>
</reference>
<dbReference type="GO" id="GO:0005737">
    <property type="term" value="C:cytoplasm"/>
    <property type="evidence" value="ECO:0007669"/>
    <property type="project" value="TreeGrafter"/>
</dbReference>
<dbReference type="PANTHER" id="PTHR24058">
    <property type="entry name" value="DUAL SPECIFICITY PROTEIN KINASE"/>
    <property type="match status" value="1"/>
</dbReference>
<dbReference type="Pfam" id="PF00069">
    <property type="entry name" value="Pkinase"/>
    <property type="match status" value="1"/>
</dbReference>
<evidence type="ECO:0000256" key="5">
    <source>
        <dbReference type="ARBA" id="ARBA00022840"/>
    </source>
</evidence>
<dbReference type="PROSITE" id="PS00108">
    <property type="entry name" value="PROTEIN_KINASE_ST"/>
    <property type="match status" value="1"/>
</dbReference>
<keyword evidence="6" id="KW-0812">Transmembrane</keyword>
<accession>A0A3P9D472</accession>
<keyword evidence="2" id="KW-0808">Transferase</keyword>
<keyword evidence="5" id="KW-0067">ATP-binding</keyword>
<dbReference type="SMART" id="SM00220">
    <property type="entry name" value="S_TKc"/>
    <property type="match status" value="1"/>
</dbReference>
<dbReference type="PROSITE" id="PS50011">
    <property type="entry name" value="PROTEIN_KINASE_DOM"/>
    <property type="match status" value="1"/>
</dbReference>
<dbReference type="InterPro" id="IPR008271">
    <property type="entry name" value="Ser/Thr_kinase_AS"/>
</dbReference>
<dbReference type="GO" id="GO:0004674">
    <property type="term" value="F:protein serine/threonine kinase activity"/>
    <property type="evidence" value="ECO:0007669"/>
    <property type="project" value="UniProtKB-KW"/>
</dbReference>
<dbReference type="InterPro" id="IPR011009">
    <property type="entry name" value="Kinase-like_dom_sf"/>
</dbReference>
<keyword evidence="4" id="KW-0418">Kinase</keyword>
<dbReference type="Gene3D" id="1.10.510.10">
    <property type="entry name" value="Transferase(Phosphotransferase) domain 1"/>
    <property type="match status" value="1"/>
</dbReference>
<dbReference type="AlphaFoldDB" id="A0A3P9D472"/>
<feature type="domain" description="Protein kinase" evidence="7">
    <location>
        <begin position="1"/>
        <end position="289"/>
    </location>
</feature>
<sequence>HSDPEILLQAKLEIFILEQLRRLDPDRCNIVEWNDYFLDGQRICLNFELLDQSLWDYIGDRNNRGLPMRELRPILHQLANALFHLGSVGIVHADLKPGNIMVLNHSESPVKVKLIDFGLSCPASAVIPGDRVGTIGYCAPEVMLGIPYDEAIDMWSLGLVAVELATGVPLYPGEDDYDVLKFIIETQGQLPDHLLESGLYTDCYFIEDNYNKQRWTFKTQEQFQYETHYRSKETRYIKLKCLDDLEKLLKVRRGPENGQTLFVRLIKEMLALDANLRITPSEVLKHPFFHPGLSRRTPCTDMNSTGGQNLVFSQQQSSFGHSHIHTLVMAATLLPDTGATGPSDHHQLSEAGLNLATFQLQDELRTLEPRLTYIHIYFTVLVSAYILVLFPTFSCLLVQMPVTRVKCYQCILTVMELYKCIQNNAHVNITVH</sequence>
<keyword evidence="1" id="KW-0723">Serine/threonine-protein kinase</keyword>
<evidence type="ECO:0000313" key="8">
    <source>
        <dbReference type="Ensembl" id="ENSMZEP00005029368.1"/>
    </source>
</evidence>
<dbReference type="GO" id="GO:0005524">
    <property type="term" value="F:ATP binding"/>
    <property type="evidence" value="ECO:0007669"/>
    <property type="project" value="UniProtKB-KW"/>
</dbReference>
<dbReference type="GeneTree" id="ENSGT00940000164472"/>
<evidence type="ECO:0000256" key="2">
    <source>
        <dbReference type="ARBA" id="ARBA00022679"/>
    </source>
</evidence>
<name>A0A3P9D472_9CICH</name>
<proteinExistence type="predicted"/>
<dbReference type="GO" id="GO:0004713">
    <property type="term" value="F:protein tyrosine kinase activity"/>
    <property type="evidence" value="ECO:0007669"/>
    <property type="project" value="TreeGrafter"/>
</dbReference>
<dbReference type="STRING" id="106582.ENSMZEP00005029368"/>
<evidence type="ECO:0000313" key="9">
    <source>
        <dbReference type="Proteomes" id="UP000265160"/>
    </source>
</evidence>
<evidence type="ECO:0000256" key="1">
    <source>
        <dbReference type="ARBA" id="ARBA00022527"/>
    </source>
</evidence>